<feature type="compositionally biased region" description="Polar residues" evidence="1">
    <location>
        <begin position="167"/>
        <end position="181"/>
    </location>
</feature>
<dbReference type="GeneID" id="24112142"/>
<feature type="region of interest" description="Disordered" evidence="1">
    <location>
        <begin position="1"/>
        <end position="23"/>
    </location>
</feature>
<gene>
    <name evidence="2" type="ORF">PHSY_006877</name>
</gene>
<organism evidence="2 3">
    <name type="scientific">Pseudozyma hubeiensis (strain SY62)</name>
    <name type="common">Yeast</name>
    <dbReference type="NCBI Taxonomy" id="1305764"/>
    <lineage>
        <taxon>Eukaryota</taxon>
        <taxon>Fungi</taxon>
        <taxon>Dikarya</taxon>
        <taxon>Basidiomycota</taxon>
        <taxon>Ustilaginomycotina</taxon>
        <taxon>Ustilaginomycetes</taxon>
        <taxon>Ustilaginales</taxon>
        <taxon>Ustilaginaceae</taxon>
        <taxon>Pseudozyma</taxon>
    </lineage>
</organism>
<reference evidence="3" key="1">
    <citation type="journal article" date="2013" name="Genome Announc.">
        <title>Draft genome sequence of the basidiomycetous yeast-like fungus Pseudozyma hubeiensis SY62, which produces an abundant amount of the biosurfactant mannosylerythritol lipids.</title>
        <authorList>
            <person name="Konishi M."/>
            <person name="Hatada Y."/>
            <person name="Horiuchi J."/>
        </authorList>
    </citation>
    <scope>NUCLEOTIDE SEQUENCE [LARGE SCALE GENOMIC DNA]</scope>
    <source>
        <strain evidence="3">SY62</strain>
    </source>
</reference>
<keyword evidence="3" id="KW-1185">Reference proteome</keyword>
<sequence length="181" mass="19349">MRIDSGSIGRWQPVQLTGPAGKAGSPTFLFEETGGLVKHKTPIEADTRLTNAPLTSIVPRCKHLIGAQVTGCAVLGQPSRSPFIRGTPDINEASTQSDQASRNELAGQSGLSDACKRCELCMCASRFWSWRGKISKRLALTSPVASSLFVSTSSSTKDWDARDDQANGKSENIVAPNSINE</sequence>
<dbReference type="RefSeq" id="XP_012192863.1">
    <property type="nucleotide sequence ID" value="XM_012337473.1"/>
</dbReference>
<proteinExistence type="predicted"/>
<feature type="region of interest" description="Disordered" evidence="1">
    <location>
        <begin position="152"/>
        <end position="181"/>
    </location>
</feature>
<evidence type="ECO:0000313" key="3">
    <source>
        <dbReference type="Proteomes" id="UP000014071"/>
    </source>
</evidence>
<dbReference type="AlphaFoldDB" id="R9PD49"/>
<feature type="compositionally biased region" description="Basic and acidic residues" evidence="1">
    <location>
        <begin position="157"/>
        <end position="166"/>
    </location>
</feature>
<accession>R9PD49</accession>
<evidence type="ECO:0000256" key="1">
    <source>
        <dbReference type="SAM" id="MobiDB-lite"/>
    </source>
</evidence>
<dbReference type="EMBL" id="DF238831">
    <property type="protein sequence ID" value="GAC99276.1"/>
    <property type="molecule type" value="Genomic_DNA"/>
</dbReference>
<evidence type="ECO:0000313" key="2">
    <source>
        <dbReference type="EMBL" id="GAC99276.1"/>
    </source>
</evidence>
<dbReference type="Proteomes" id="UP000014071">
    <property type="component" value="Unassembled WGS sequence"/>
</dbReference>
<dbReference type="HOGENOM" id="CLU_1489638_0_0_1"/>
<name>R9PD49_PSEHS</name>
<protein>
    <submittedName>
        <fullName evidence="2">Uncharacterized protein</fullName>
    </submittedName>
</protein>